<protein>
    <submittedName>
        <fullName evidence="1">Uncharacterized protein</fullName>
    </submittedName>
</protein>
<dbReference type="OrthoDB" id="550575at2759"/>
<sequence>MAALSFCENLKTLRLQSCRKIDTDPGPEEHLGSCPTIERLQLQWCQLRDKRSLHALFMVCESVREIMFQVCWGLDNEMFRITSICRWVKFLSLKGCSLSTTEGLESEFLSWKDLQRLTVISCNKVKDDEVTPALASLFSVLKELKWRPDSKSVLAMSLAGTGIGKKGARFFRKVGSLIISIHLYSLYVLFKEEKIESQTCFAAVSAGMTTFKGKGGKESMRKNKG</sequence>
<dbReference type="Gene3D" id="3.80.10.10">
    <property type="entry name" value="Ribonuclease Inhibitor"/>
    <property type="match status" value="1"/>
</dbReference>
<organism evidence="1 2">
    <name type="scientific">Cocos nucifera</name>
    <name type="common">Coconut palm</name>
    <dbReference type="NCBI Taxonomy" id="13894"/>
    <lineage>
        <taxon>Eukaryota</taxon>
        <taxon>Viridiplantae</taxon>
        <taxon>Streptophyta</taxon>
        <taxon>Embryophyta</taxon>
        <taxon>Tracheophyta</taxon>
        <taxon>Spermatophyta</taxon>
        <taxon>Magnoliopsida</taxon>
        <taxon>Liliopsida</taxon>
        <taxon>Arecaceae</taxon>
        <taxon>Arecoideae</taxon>
        <taxon>Cocoseae</taxon>
        <taxon>Attaleinae</taxon>
        <taxon>Cocos</taxon>
    </lineage>
</organism>
<name>A0A8K0IEQ6_COCNU</name>
<dbReference type="SUPFAM" id="SSF52047">
    <property type="entry name" value="RNI-like"/>
    <property type="match status" value="1"/>
</dbReference>
<reference evidence="1" key="1">
    <citation type="journal article" date="2017" name="Gigascience">
        <title>The genome draft of coconut (Cocos nucifera).</title>
        <authorList>
            <person name="Xiao Y."/>
            <person name="Xu P."/>
            <person name="Fan H."/>
            <person name="Baudouin L."/>
            <person name="Xia W."/>
            <person name="Bocs S."/>
            <person name="Xu J."/>
            <person name="Li Q."/>
            <person name="Guo A."/>
            <person name="Zhou L."/>
            <person name="Li J."/>
            <person name="Wu Y."/>
            <person name="Ma Z."/>
            <person name="Armero A."/>
            <person name="Issali A.E."/>
            <person name="Liu N."/>
            <person name="Peng M."/>
            <person name="Yang Y."/>
        </authorList>
    </citation>
    <scope>NUCLEOTIDE SEQUENCE</scope>
    <source>
        <tissue evidence="1">Spear leaf of Hainan Tall coconut</tissue>
    </source>
</reference>
<dbReference type="PANTHER" id="PTHR13318">
    <property type="entry name" value="PARTNER OF PAIRED, ISOFORM B-RELATED"/>
    <property type="match status" value="1"/>
</dbReference>
<keyword evidence="2" id="KW-1185">Reference proteome</keyword>
<comment type="caution">
    <text evidence="1">The sequence shown here is derived from an EMBL/GenBank/DDBJ whole genome shotgun (WGS) entry which is preliminary data.</text>
</comment>
<evidence type="ECO:0000313" key="2">
    <source>
        <dbReference type="Proteomes" id="UP000797356"/>
    </source>
</evidence>
<dbReference type="GO" id="GO:0031146">
    <property type="term" value="P:SCF-dependent proteasomal ubiquitin-dependent protein catabolic process"/>
    <property type="evidence" value="ECO:0007669"/>
    <property type="project" value="TreeGrafter"/>
</dbReference>
<reference evidence="1" key="2">
    <citation type="submission" date="2019-07" db="EMBL/GenBank/DDBJ databases">
        <authorList>
            <person name="Yang Y."/>
            <person name="Bocs S."/>
            <person name="Baudouin L."/>
        </authorList>
    </citation>
    <scope>NUCLEOTIDE SEQUENCE</scope>
    <source>
        <tissue evidence="1">Spear leaf of Hainan Tall coconut</tissue>
    </source>
</reference>
<gene>
    <name evidence="1" type="ORF">COCNU_07G005700</name>
</gene>
<evidence type="ECO:0000313" key="1">
    <source>
        <dbReference type="EMBL" id="KAG1354458.1"/>
    </source>
</evidence>
<dbReference type="GO" id="GO:0019005">
    <property type="term" value="C:SCF ubiquitin ligase complex"/>
    <property type="evidence" value="ECO:0007669"/>
    <property type="project" value="TreeGrafter"/>
</dbReference>
<proteinExistence type="predicted"/>
<dbReference type="EMBL" id="CM017878">
    <property type="protein sequence ID" value="KAG1354458.1"/>
    <property type="molecule type" value="Genomic_DNA"/>
</dbReference>
<dbReference type="AlphaFoldDB" id="A0A8K0IEQ6"/>
<dbReference type="Proteomes" id="UP000797356">
    <property type="component" value="Chromosome 7"/>
</dbReference>
<accession>A0A8K0IEQ6</accession>
<dbReference type="PANTHER" id="PTHR13318:SF74">
    <property type="entry name" value="OS02G0658500 PROTEIN"/>
    <property type="match status" value="1"/>
</dbReference>
<dbReference type="InterPro" id="IPR032675">
    <property type="entry name" value="LRR_dom_sf"/>
</dbReference>